<dbReference type="PANTHER" id="PTHR21459:SF2">
    <property type="entry name" value="PROTEIN CBG08968"/>
    <property type="match status" value="1"/>
</dbReference>
<keyword evidence="2" id="KW-1185">Reference proteome</keyword>
<organism evidence="1 2">
    <name type="scientific">Ancylostoma duodenale</name>
    <dbReference type="NCBI Taxonomy" id="51022"/>
    <lineage>
        <taxon>Eukaryota</taxon>
        <taxon>Metazoa</taxon>
        <taxon>Ecdysozoa</taxon>
        <taxon>Nematoda</taxon>
        <taxon>Chromadorea</taxon>
        <taxon>Rhabditida</taxon>
        <taxon>Rhabditina</taxon>
        <taxon>Rhabditomorpha</taxon>
        <taxon>Strongyloidea</taxon>
        <taxon>Ancylostomatidae</taxon>
        <taxon>Ancylostomatinae</taxon>
        <taxon>Ancylostoma</taxon>
    </lineage>
</organism>
<sequence length="225" mass="26129">MFELLLSMQETHSAILTRLSTLEDRVINLNEQVPLSNAALYSTLVKFQSDAKIISFKSCGITWVGIGEQINDAATHAFDKEALKEIIETSADDELIRELSAGQIDIHRHPKIRSSAKSTRPRIIKIYLRNQDLRDRLLRHMRSGRQSLTKQFVHSYARKDYTREELEYDRSLRRKAGLLNQQEGMLKYVVRDFSIHELRYPRQLPQHAPFGGLSHPHPRLNMVRN</sequence>
<evidence type="ECO:0000313" key="1">
    <source>
        <dbReference type="EMBL" id="KIH62574.1"/>
    </source>
</evidence>
<name>A0A0C2GUB7_9BILA</name>
<protein>
    <submittedName>
        <fullName evidence="1">Uncharacterized protein</fullName>
    </submittedName>
</protein>
<dbReference type="Proteomes" id="UP000054047">
    <property type="component" value="Unassembled WGS sequence"/>
</dbReference>
<accession>A0A0C2GUB7</accession>
<evidence type="ECO:0000313" key="2">
    <source>
        <dbReference type="Proteomes" id="UP000054047"/>
    </source>
</evidence>
<dbReference type="OrthoDB" id="5845514at2759"/>
<gene>
    <name evidence="1" type="ORF">ANCDUO_07142</name>
</gene>
<dbReference type="EMBL" id="KN729224">
    <property type="protein sequence ID" value="KIH62574.1"/>
    <property type="molecule type" value="Genomic_DNA"/>
</dbReference>
<proteinExistence type="predicted"/>
<reference evidence="1 2" key="1">
    <citation type="submission" date="2013-12" db="EMBL/GenBank/DDBJ databases">
        <title>Draft genome of the parsitic nematode Ancylostoma duodenale.</title>
        <authorList>
            <person name="Mitreva M."/>
        </authorList>
    </citation>
    <scope>NUCLEOTIDE SEQUENCE [LARGE SCALE GENOMIC DNA]</scope>
    <source>
        <strain evidence="1 2">Zhejiang</strain>
    </source>
</reference>
<dbReference type="PANTHER" id="PTHR21459">
    <property type="entry name" value="PROTEIN CBG08968"/>
    <property type="match status" value="1"/>
</dbReference>
<dbReference type="AlphaFoldDB" id="A0A0C2GUB7"/>